<dbReference type="PROSITE" id="PS50283">
    <property type="entry name" value="NA_SOLUT_SYMP_3"/>
    <property type="match status" value="1"/>
</dbReference>
<evidence type="ECO:0000256" key="7">
    <source>
        <dbReference type="ARBA" id="ARBA00022989"/>
    </source>
</evidence>
<evidence type="ECO:0000256" key="1">
    <source>
        <dbReference type="ARBA" id="ARBA00004651"/>
    </source>
</evidence>
<keyword evidence="8" id="KW-0915">Sodium</keyword>
<keyword evidence="10 13" id="KW-0472">Membrane</keyword>
<feature type="transmembrane region" description="Helical" evidence="13">
    <location>
        <begin position="178"/>
        <end position="196"/>
    </location>
</feature>
<dbReference type="AlphaFoldDB" id="A0A839IM96"/>
<dbReference type="EMBL" id="JACJFM010000005">
    <property type="protein sequence ID" value="MBB1486078.1"/>
    <property type="molecule type" value="Genomic_DNA"/>
</dbReference>
<evidence type="ECO:0000256" key="10">
    <source>
        <dbReference type="ARBA" id="ARBA00023136"/>
    </source>
</evidence>
<dbReference type="GO" id="GO:0005886">
    <property type="term" value="C:plasma membrane"/>
    <property type="evidence" value="ECO:0007669"/>
    <property type="project" value="UniProtKB-SubCell"/>
</dbReference>
<dbReference type="RefSeq" id="WP_182807861.1">
    <property type="nucleotide sequence ID" value="NZ_JACJFM010000005.1"/>
</dbReference>
<keyword evidence="4" id="KW-1003">Cell membrane</keyword>
<evidence type="ECO:0000256" key="5">
    <source>
        <dbReference type="ARBA" id="ARBA00022692"/>
    </source>
</evidence>
<reference evidence="14 15" key="1">
    <citation type="submission" date="2020-08" db="EMBL/GenBank/DDBJ databases">
        <title>Oceanospirillum sp. nov. isolated from marine sediment.</title>
        <authorList>
            <person name="Ji X."/>
        </authorList>
    </citation>
    <scope>NUCLEOTIDE SEQUENCE [LARGE SCALE GENOMIC DNA]</scope>
    <source>
        <strain evidence="14 15">D5</strain>
    </source>
</reference>
<keyword evidence="3" id="KW-0813">Transport</keyword>
<comment type="catalytic activity">
    <reaction evidence="12">
        <text>L-proline(in) + Na(+)(in) = L-proline(out) + Na(+)(out)</text>
        <dbReference type="Rhea" id="RHEA:28967"/>
        <dbReference type="ChEBI" id="CHEBI:29101"/>
        <dbReference type="ChEBI" id="CHEBI:60039"/>
    </reaction>
</comment>
<comment type="similarity">
    <text evidence="2">Belongs to the sodium:solute symporter (SSF) (TC 2.A.21) family.</text>
</comment>
<feature type="transmembrane region" description="Helical" evidence="13">
    <location>
        <begin position="67"/>
        <end position="91"/>
    </location>
</feature>
<comment type="caution">
    <text evidence="14">The sequence shown here is derived from an EMBL/GenBank/DDBJ whole genome shotgun (WGS) entry which is preliminary data.</text>
</comment>
<evidence type="ECO:0000256" key="4">
    <source>
        <dbReference type="ARBA" id="ARBA00022475"/>
    </source>
</evidence>
<keyword evidence="6" id="KW-0769">Symport</keyword>
<dbReference type="InterPro" id="IPR038377">
    <property type="entry name" value="Na/Glc_symporter_sf"/>
</dbReference>
<dbReference type="GO" id="GO:0015293">
    <property type="term" value="F:symporter activity"/>
    <property type="evidence" value="ECO:0007669"/>
    <property type="project" value="UniProtKB-KW"/>
</dbReference>
<proteinExistence type="inferred from homology"/>
<evidence type="ECO:0000313" key="14">
    <source>
        <dbReference type="EMBL" id="MBB1486078.1"/>
    </source>
</evidence>
<feature type="transmembrane region" description="Helical" evidence="13">
    <location>
        <begin position="135"/>
        <end position="166"/>
    </location>
</feature>
<comment type="subcellular location">
    <subcellularLocation>
        <location evidence="1">Cell membrane</location>
        <topology evidence="1">Multi-pass membrane protein</topology>
    </subcellularLocation>
</comment>
<dbReference type="PANTHER" id="PTHR48086:SF3">
    <property type="entry name" value="SODIUM_PROLINE SYMPORTER"/>
    <property type="match status" value="1"/>
</dbReference>
<dbReference type="PANTHER" id="PTHR48086">
    <property type="entry name" value="SODIUM/PROLINE SYMPORTER-RELATED"/>
    <property type="match status" value="1"/>
</dbReference>
<evidence type="ECO:0000256" key="9">
    <source>
        <dbReference type="ARBA" id="ARBA00023065"/>
    </source>
</evidence>
<dbReference type="InterPro" id="IPR050277">
    <property type="entry name" value="Sodium:Solute_Symporter"/>
</dbReference>
<dbReference type="InterPro" id="IPR001734">
    <property type="entry name" value="Na/solute_symporter"/>
</dbReference>
<accession>A0A839IM96</accession>
<evidence type="ECO:0000256" key="2">
    <source>
        <dbReference type="ARBA" id="ARBA00006434"/>
    </source>
</evidence>
<keyword evidence="9" id="KW-0406">Ion transport</keyword>
<feature type="transmembrane region" description="Helical" evidence="13">
    <location>
        <begin position="254"/>
        <end position="276"/>
    </location>
</feature>
<sequence length="460" mass="50069">MDYQLSLIIGFIALISVLLSPQAKGANAFFRGESKDGQQPGLLILTFSQVTTWIFARSLMNAAILGFYYGIWGTLAYAAYYLSFLTGARIIDHLRFEQGYDSIQSFLGDRFGQWGTRCYNLVIGVRLVSEVFANLLVIGILFGAAGSGAYTLAVLGLALITLVYSMMGGLHASLRTDLFQMFVFLGVLALLLVMALSSGHLNTEALMFKAFDISEPGPVLLLVAFLQVWSYPMHDPVMMDRGFLADRETTRKSFLHAGWISVLCIITFGALGVMAGAHAVTGENMNQALTRLLGEWPMLMFSAALVISAMSTLDSTLSSSSKLIVVDMKMTQATVFNGRMAMAVFMLLGVLCVFWGNKDLFSAVAVSGTASMYLTPVIFFSLWGNNTNIPVWSYLVSFILAVGGAVLYFTESSGYSALLGDVHKYTKLLWISLTVLIAGCAAFWVGDKLNQPKSKSVTAE</sequence>
<organism evidence="14 15">
    <name type="scientific">Oceanospirillum sediminis</name>
    <dbReference type="NCBI Taxonomy" id="2760088"/>
    <lineage>
        <taxon>Bacteria</taxon>
        <taxon>Pseudomonadati</taxon>
        <taxon>Pseudomonadota</taxon>
        <taxon>Gammaproteobacteria</taxon>
        <taxon>Oceanospirillales</taxon>
        <taxon>Oceanospirillaceae</taxon>
        <taxon>Oceanospirillum</taxon>
    </lineage>
</organism>
<keyword evidence="11" id="KW-0739">Sodium transport</keyword>
<dbReference type="PROSITE" id="PS00456">
    <property type="entry name" value="NA_SOLUT_SYMP_1"/>
    <property type="match status" value="1"/>
</dbReference>
<keyword evidence="15" id="KW-1185">Reference proteome</keyword>
<dbReference type="InterPro" id="IPR018212">
    <property type="entry name" value="Na/solute_symporter_CS"/>
</dbReference>
<evidence type="ECO:0000256" key="3">
    <source>
        <dbReference type="ARBA" id="ARBA00022448"/>
    </source>
</evidence>
<name>A0A839IM96_9GAMM</name>
<keyword evidence="7 13" id="KW-1133">Transmembrane helix</keyword>
<gene>
    <name evidence="14" type="ORF">H4O21_05610</name>
</gene>
<feature type="transmembrane region" description="Helical" evidence="13">
    <location>
        <begin position="391"/>
        <end position="409"/>
    </location>
</feature>
<evidence type="ECO:0000256" key="8">
    <source>
        <dbReference type="ARBA" id="ARBA00023053"/>
    </source>
</evidence>
<evidence type="ECO:0000256" key="13">
    <source>
        <dbReference type="SAM" id="Phobius"/>
    </source>
</evidence>
<feature type="transmembrane region" description="Helical" evidence="13">
    <location>
        <begin position="296"/>
        <end position="317"/>
    </location>
</feature>
<feature type="transmembrane region" description="Helical" evidence="13">
    <location>
        <begin position="429"/>
        <end position="446"/>
    </location>
</feature>
<feature type="transmembrane region" description="Helical" evidence="13">
    <location>
        <begin position="362"/>
        <end position="384"/>
    </location>
</feature>
<evidence type="ECO:0000313" key="15">
    <source>
        <dbReference type="Proteomes" id="UP000565262"/>
    </source>
</evidence>
<evidence type="ECO:0000256" key="6">
    <source>
        <dbReference type="ARBA" id="ARBA00022847"/>
    </source>
</evidence>
<feature type="transmembrane region" description="Helical" evidence="13">
    <location>
        <begin position="216"/>
        <end position="233"/>
    </location>
</feature>
<protein>
    <submittedName>
        <fullName evidence="14">Sodium:proline symporter</fullName>
    </submittedName>
</protein>
<evidence type="ECO:0000256" key="11">
    <source>
        <dbReference type="ARBA" id="ARBA00023201"/>
    </source>
</evidence>
<dbReference type="GO" id="GO:0006814">
    <property type="term" value="P:sodium ion transport"/>
    <property type="evidence" value="ECO:0007669"/>
    <property type="project" value="UniProtKB-KW"/>
</dbReference>
<evidence type="ECO:0000256" key="12">
    <source>
        <dbReference type="ARBA" id="ARBA00033708"/>
    </source>
</evidence>
<keyword evidence="5 13" id="KW-0812">Transmembrane</keyword>
<feature type="transmembrane region" description="Helical" evidence="13">
    <location>
        <begin position="338"/>
        <end position="356"/>
    </location>
</feature>
<dbReference type="Gene3D" id="1.20.1730.10">
    <property type="entry name" value="Sodium/glucose cotransporter"/>
    <property type="match status" value="1"/>
</dbReference>
<dbReference type="Proteomes" id="UP000565262">
    <property type="component" value="Unassembled WGS sequence"/>
</dbReference>
<dbReference type="GO" id="GO:0046942">
    <property type="term" value="P:carboxylic acid transport"/>
    <property type="evidence" value="ECO:0007669"/>
    <property type="project" value="UniProtKB-ARBA"/>
</dbReference>